<dbReference type="EMBL" id="CP155447">
    <property type="protein sequence ID" value="XBH03716.1"/>
    <property type="molecule type" value="Genomic_DNA"/>
</dbReference>
<feature type="region of interest" description="Disordered" evidence="7">
    <location>
        <begin position="1"/>
        <end position="66"/>
    </location>
</feature>
<keyword evidence="5 8" id="KW-1133">Transmembrane helix</keyword>
<evidence type="ECO:0000256" key="2">
    <source>
        <dbReference type="ARBA" id="ARBA00005745"/>
    </source>
</evidence>
<accession>A0AAU7CEV8</accession>
<dbReference type="RefSeq" id="WP_406696454.1">
    <property type="nucleotide sequence ID" value="NZ_CP155447.1"/>
</dbReference>
<evidence type="ECO:0000256" key="7">
    <source>
        <dbReference type="SAM" id="MobiDB-lite"/>
    </source>
</evidence>
<evidence type="ECO:0000259" key="9">
    <source>
        <dbReference type="Pfam" id="PF00482"/>
    </source>
</evidence>
<dbReference type="InterPro" id="IPR003004">
    <property type="entry name" value="GspF/PilC"/>
</dbReference>
<dbReference type="GO" id="GO:0005886">
    <property type="term" value="C:plasma membrane"/>
    <property type="evidence" value="ECO:0007669"/>
    <property type="project" value="UniProtKB-SubCell"/>
</dbReference>
<proteinExistence type="inferred from homology"/>
<sequence length="425" mass="46028">MSQDPQDQMPRRHPKSPPSATKKAAAKPDDGLEPSTFRPNPKKGANGTKSTTPPTTASEREPMPSAPGLWERILFGRVSSGQLARFCRQFAAYLDAGVDLLKTLSSLETQFARTALGPVISRIRLAIRQGDSLTEAVSREPQVFDSLFVSLIKVAEMRGGIPETLHRLSRHYEARQSLIRQARSAMIYPIAVLVIASGVVALITIFLLPQFIAMLKDVARGAQLPLPSRILMAFSAFVGSSGWWMMPLVMIGGPIALIKLYQTKAGKALMDRIALYIPVLGLLLKKIDTSRFARTLSVLLGSGVDVGTSLDLTAGVLQLDPFREAVRGARGAVLSGDTLTASLDASRRFSVDVIAIIDSGEETGKLPESLDRLADDYDEQVAYMVKNMGQLVQPILMVILGGIVFFIILAIFLPYLSILTNLAGG</sequence>
<keyword evidence="3" id="KW-1003">Cell membrane</keyword>
<feature type="transmembrane region" description="Helical" evidence="8">
    <location>
        <begin position="185"/>
        <end position="212"/>
    </location>
</feature>
<dbReference type="PANTHER" id="PTHR30012">
    <property type="entry name" value="GENERAL SECRETION PATHWAY PROTEIN"/>
    <property type="match status" value="1"/>
</dbReference>
<gene>
    <name evidence="10" type="ORF">V5E97_36235</name>
</gene>
<comment type="similarity">
    <text evidence="2">Belongs to the GSP F family.</text>
</comment>
<feature type="transmembrane region" description="Helical" evidence="8">
    <location>
        <begin position="232"/>
        <end position="258"/>
    </location>
</feature>
<evidence type="ECO:0000256" key="4">
    <source>
        <dbReference type="ARBA" id="ARBA00022692"/>
    </source>
</evidence>
<dbReference type="Gene3D" id="1.20.81.30">
    <property type="entry name" value="Type II secretion system (T2SS), domain F"/>
    <property type="match status" value="2"/>
</dbReference>
<feature type="domain" description="Type II secretion system protein GspF" evidence="9">
    <location>
        <begin position="292"/>
        <end position="414"/>
    </location>
</feature>
<feature type="domain" description="Type II secretion system protein GspF" evidence="9">
    <location>
        <begin position="86"/>
        <end position="209"/>
    </location>
</feature>
<dbReference type="AlphaFoldDB" id="A0AAU7CEV8"/>
<dbReference type="PANTHER" id="PTHR30012:SF0">
    <property type="entry name" value="TYPE II SECRETION SYSTEM PROTEIN F-RELATED"/>
    <property type="match status" value="1"/>
</dbReference>
<protein>
    <submittedName>
        <fullName evidence="10">Type II secretion system F family protein</fullName>
    </submittedName>
</protein>
<keyword evidence="4 8" id="KW-0812">Transmembrane</keyword>
<evidence type="ECO:0000256" key="1">
    <source>
        <dbReference type="ARBA" id="ARBA00004651"/>
    </source>
</evidence>
<keyword evidence="6 8" id="KW-0472">Membrane</keyword>
<feature type="compositionally biased region" description="Polar residues" evidence="7">
    <location>
        <begin position="47"/>
        <end position="57"/>
    </location>
</feature>
<dbReference type="InterPro" id="IPR042094">
    <property type="entry name" value="T2SS_GspF_sf"/>
</dbReference>
<dbReference type="PRINTS" id="PR00812">
    <property type="entry name" value="BCTERIALGSPF"/>
</dbReference>
<dbReference type="InterPro" id="IPR018076">
    <property type="entry name" value="T2SS_GspF_dom"/>
</dbReference>
<comment type="subcellular location">
    <subcellularLocation>
        <location evidence="1">Cell membrane</location>
        <topology evidence="1">Multi-pass membrane protein</topology>
    </subcellularLocation>
</comment>
<reference evidence="10" key="1">
    <citation type="submission" date="2024-05" db="EMBL/GenBank/DDBJ databases">
        <title>Planctomycetes of the genus Singulisphaera possess chitinolytic capabilities.</title>
        <authorList>
            <person name="Ivanova A."/>
        </authorList>
    </citation>
    <scope>NUCLEOTIDE SEQUENCE</scope>
    <source>
        <strain evidence="10">Ch08T</strain>
    </source>
</reference>
<evidence type="ECO:0000313" key="10">
    <source>
        <dbReference type="EMBL" id="XBH03716.1"/>
    </source>
</evidence>
<dbReference type="Pfam" id="PF00482">
    <property type="entry name" value="T2SSF"/>
    <property type="match status" value="2"/>
</dbReference>
<name>A0AAU7CEV8_9BACT</name>
<feature type="transmembrane region" description="Helical" evidence="8">
    <location>
        <begin position="395"/>
        <end position="416"/>
    </location>
</feature>
<evidence type="ECO:0000256" key="8">
    <source>
        <dbReference type="SAM" id="Phobius"/>
    </source>
</evidence>
<organism evidence="10">
    <name type="scientific">Singulisphaera sp. Ch08</name>
    <dbReference type="NCBI Taxonomy" id="3120278"/>
    <lineage>
        <taxon>Bacteria</taxon>
        <taxon>Pseudomonadati</taxon>
        <taxon>Planctomycetota</taxon>
        <taxon>Planctomycetia</taxon>
        <taxon>Isosphaerales</taxon>
        <taxon>Isosphaeraceae</taxon>
        <taxon>Singulisphaera</taxon>
    </lineage>
</organism>
<evidence type="ECO:0000256" key="5">
    <source>
        <dbReference type="ARBA" id="ARBA00022989"/>
    </source>
</evidence>
<evidence type="ECO:0000256" key="3">
    <source>
        <dbReference type="ARBA" id="ARBA00022475"/>
    </source>
</evidence>
<evidence type="ECO:0000256" key="6">
    <source>
        <dbReference type="ARBA" id="ARBA00023136"/>
    </source>
</evidence>